<dbReference type="EMBL" id="JACASF010000001">
    <property type="protein sequence ID" value="KAF6503375.1"/>
    <property type="molecule type" value="Genomic_DNA"/>
</dbReference>
<protein>
    <submittedName>
        <fullName evidence="1">Ubiquitin specific peptidase 50</fullName>
    </submittedName>
</protein>
<sequence length="67" mass="7732">MWEKSIQAMGTAQVKAVVQEKVSVLEKQQEGLYGWHRGKHHQTRDEKSWLVSWISTAKGGHAIWTEE</sequence>
<accession>A0A7J8K3R4</accession>
<dbReference type="InParanoid" id="A0A7J8K3R4"/>
<evidence type="ECO:0000313" key="2">
    <source>
        <dbReference type="Proteomes" id="UP000550707"/>
    </source>
</evidence>
<dbReference type="AlphaFoldDB" id="A0A7J8K3R4"/>
<evidence type="ECO:0000313" key="1">
    <source>
        <dbReference type="EMBL" id="KAF6503375.1"/>
    </source>
</evidence>
<reference evidence="1 2" key="1">
    <citation type="journal article" date="2020" name="Nature">
        <title>Six reference-quality genomes reveal evolution of bat adaptations.</title>
        <authorList>
            <person name="Jebb D."/>
            <person name="Huang Z."/>
            <person name="Pippel M."/>
            <person name="Hughes G.M."/>
            <person name="Lavrichenko K."/>
            <person name="Devanna P."/>
            <person name="Winkler S."/>
            <person name="Jermiin L.S."/>
            <person name="Skirmuntt E.C."/>
            <person name="Katzourakis A."/>
            <person name="Burkitt-Gray L."/>
            <person name="Ray D.A."/>
            <person name="Sullivan K.A.M."/>
            <person name="Roscito J.G."/>
            <person name="Kirilenko B.M."/>
            <person name="Davalos L.M."/>
            <person name="Corthals A.P."/>
            <person name="Power M.L."/>
            <person name="Jones G."/>
            <person name="Ransome R.D."/>
            <person name="Dechmann D.K.N."/>
            <person name="Locatelli A.G."/>
            <person name="Puechmaille S.J."/>
            <person name="Fedrigo O."/>
            <person name="Jarvis E.D."/>
            <person name="Hiller M."/>
            <person name="Vernes S.C."/>
            <person name="Myers E.W."/>
            <person name="Teeling E.C."/>
        </authorList>
    </citation>
    <scope>NUCLEOTIDE SEQUENCE [LARGE SCALE GENOMIC DNA]</scope>
    <source>
        <strain evidence="1">MMolMol1</strain>
        <tissue evidence="1">Muscle</tissue>
    </source>
</reference>
<gene>
    <name evidence="1" type="ORF">HJG59_019300</name>
</gene>
<proteinExistence type="predicted"/>
<name>A0A7J8K3R4_MOLMO</name>
<comment type="caution">
    <text evidence="1">The sequence shown here is derived from an EMBL/GenBank/DDBJ whole genome shotgun (WGS) entry which is preliminary data.</text>
</comment>
<dbReference type="Proteomes" id="UP000550707">
    <property type="component" value="Unassembled WGS sequence"/>
</dbReference>
<keyword evidence="2" id="KW-1185">Reference proteome</keyword>
<organism evidence="1 2">
    <name type="scientific">Molossus molossus</name>
    <name type="common">Pallas' mastiff bat</name>
    <name type="synonym">Vespertilio molossus</name>
    <dbReference type="NCBI Taxonomy" id="27622"/>
    <lineage>
        <taxon>Eukaryota</taxon>
        <taxon>Metazoa</taxon>
        <taxon>Chordata</taxon>
        <taxon>Craniata</taxon>
        <taxon>Vertebrata</taxon>
        <taxon>Euteleostomi</taxon>
        <taxon>Mammalia</taxon>
        <taxon>Eutheria</taxon>
        <taxon>Laurasiatheria</taxon>
        <taxon>Chiroptera</taxon>
        <taxon>Yangochiroptera</taxon>
        <taxon>Molossidae</taxon>
        <taxon>Molossus</taxon>
    </lineage>
</organism>